<dbReference type="OrthoDB" id="288203at2759"/>
<dbReference type="EMBL" id="WNTK01000002">
    <property type="protein sequence ID" value="KAG9490036.1"/>
    <property type="molecule type" value="Genomic_DNA"/>
</dbReference>
<dbReference type="GO" id="GO:0016020">
    <property type="term" value="C:membrane"/>
    <property type="evidence" value="ECO:0007669"/>
    <property type="project" value="UniProtKB-SubCell"/>
</dbReference>
<feature type="domain" description="STAS" evidence="6">
    <location>
        <begin position="553"/>
        <end position="749"/>
    </location>
</feature>
<evidence type="ECO:0000256" key="5">
    <source>
        <dbReference type="SAM" id="Phobius"/>
    </source>
</evidence>
<reference evidence="8" key="1">
    <citation type="thesis" date="2020" institute="ProQuest LLC" country="789 East Eisenhower Parkway, Ann Arbor, MI, USA">
        <title>Comparative Genomics and Chromosome Evolution.</title>
        <authorList>
            <person name="Mudd A.B."/>
        </authorList>
    </citation>
    <scope>NUCLEOTIDE SEQUENCE</scope>
    <source>
        <strain evidence="8">HN-11 Male</strain>
        <tissue evidence="8">Kidney and liver</tissue>
    </source>
</reference>
<dbReference type="AlphaFoldDB" id="A0A8J6FME5"/>
<dbReference type="Pfam" id="PF01740">
    <property type="entry name" value="STAS"/>
    <property type="match status" value="1"/>
</dbReference>
<feature type="transmembrane region" description="Helical" evidence="5">
    <location>
        <begin position="499"/>
        <end position="529"/>
    </location>
</feature>
<comment type="subcellular location">
    <subcellularLocation>
        <location evidence="1">Membrane</location>
        <topology evidence="1">Multi-pass membrane protein</topology>
    </subcellularLocation>
</comment>
<evidence type="ECO:0000259" key="7">
    <source>
        <dbReference type="PROSITE" id="PS50878"/>
    </source>
</evidence>
<evidence type="ECO:0000256" key="3">
    <source>
        <dbReference type="ARBA" id="ARBA00022989"/>
    </source>
</evidence>
<sequence>MNLISFYDRITDWVDQGNAVDIVYLDFCKAFNKVSHTILIENMTKYRIDKAIVRWIHNWLSDSTQRVVINGCTSKWKNISSGVPQGSVLSPVLFNIFINDLEEGIDGKLIKFANDTKLGGIANTREEREMIQKDLENLEQWEATNRMVFNKEKCKVLHLGPFPVISLMVGQVVLALAPNDKFIIANATLNETQIDYEARDAARVVVSSTLTFLIGIIQLVLGALQFGFVVRYLGDPLVRGFTTAAAFQVLISQIKLILNLPSRTYSGVLAIFYTTIDIFTNISKTNFADLTAGSITVVLCLAVKDLNERFKHILRIPIPIEVIVAIIATGISYGVNLEGTYNAAIVKNVPSGFVPPVAPDISLFSQMIVPAFSIGILAYALAVSLGKVYATKYNYEIDGNQEFIAFGVSNIFSSCFSCFCATTALSRTAVQESTGGKTQIAGIITAAVVMISLLSVGRYLEPLQKSVLAAIVIANLKGMFWQVADIPRLWRQSKWDAAIWLFTCFASLLLDIDLGLLAGVLFGLFTVLLRVQYASCSSLGNVPGTDIYRDVKKYKNVDELEGIKVIRFSSAIFYGNVESLKDGIKLIVGFDPVKIFNKRTKAQQKVNRLLKKKLIMTNENGINRNSATGEDTESDEEMHNYYGVERKEVNANNFNMQADGNTEFSSSVPIPVITMHSIIFDFGQVSFLDVVAVDCLKGIFKEFQRIEVDVFIAEYDDNVFGQLESCDFFNDAIKTDLCFLTIHDAVLHIQKQKKNCSSCSLLDMASHMQVQPASRNEILKRTLPVKSVEREIR</sequence>
<feature type="transmembrane region" description="Helical" evidence="5">
    <location>
        <begin position="156"/>
        <end position="177"/>
    </location>
</feature>
<evidence type="ECO:0000256" key="1">
    <source>
        <dbReference type="ARBA" id="ARBA00004141"/>
    </source>
</evidence>
<feature type="transmembrane region" description="Helical" evidence="5">
    <location>
        <begin position="440"/>
        <end position="460"/>
    </location>
</feature>
<dbReference type="SUPFAM" id="SSF56672">
    <property type="entry name" value="DNA/RNA polymerases"/>
    <property type="match status" value="1"/>
</dbReference>
<evidence type="ECO:0000256" key="2">
    <source>
        <dbReference type="ARBA" id="ARBA00022692"/>
    </source>
</evidence>
<keyword evidence="9" id="KW-1185">Reference proteome</keyword>
<dbReference type="InterPro" id="IPR011547">
    <property type="entry name" value="SLC26A/SulP_dom"/>
</dbReference>
<dbReference type="InterPro" id="IPR036513">
    <property type="entry name" value="STAS_dom_sf"/>
</dbReference>
<dbReference type="PROSITE" id="PS50878">
    <property type="entry name" value="RT_POL"/>
    <property type="match status" value="1"/>
</dbReference>
<dbReference type="Pfam" id="PF00916">
    <property type="entry name" value="Sulfate_transp"/>
    <property type="match status" value="1"/>
</dbReference>
<keyword evidence="2 5" id="KW-0812">Transmembrane</keyword>
<dbReference type="InterPro" id="IPR001902">
    <property type="entry name" value="SLC26A/SulP_fam"/>
</dbReference>
<evidence type="ECO:0000259" key="6">
    <source>
        <dbReference type="PROSITE" id="PS50801"/>
    </source>
</evidence>
<dbReference type="InterPro" id="IPR002645">
    <property type="entry name" value="STAS_dom"/>
</dbReference>
<feature type="transmembrane region" description="Helical" evidence="5">
    <location>
        <begin position="403"/>
        <end position="425"/>
    </location>
</feature>
<dbReference type="GO" id="GO:0055085">
    <property type="term" value="P:transmembrane transport"/>
    <property type="evidence" value="ECO:0007669"/>
    <property type="project" value="InterPro"/>
</dbReference>
<dbReference type="InterPro" id="IPR000477">
    <property type="entry name" value="RT_dom"/>
</dbReference>
<dbReference type="PROSITE" id="PS50801">
    <property type="entry name" value="STAS"/>
    <property type="match status" value="1"/>
</dbReference>
<proteinExistence type="predicted"/>
<accession>A0A8J6FME5</accession>
<dbReference type="InterPro" id="IPR043502">
    <property type="entry name" value="DNA/RNA_pol_sf"/>
</dbReference>
<evidence type="ECO:0000256" key="4">
    <source>
        <dbReference type="ARBA" id="ARBA00023136"/>
    </source>
</evidence>
<feature type="domain" description="Reverse transcriptase" evidence="7">
    <location>
        <begin position="1"/>
        <end position="169"/>
    </location>
</feature>
<dbReference type="SUPFAM" id="SSF52091">
    <property type="entry name" value="SpoIIaa-like"/>
    <property type="match status" value="1"/>
</dbReference>
<feature type="transmembrane region" description="Helical" evidence="5">
    <location>
        <begin position="316"/>
        <end position="335"/>
    </location>
</feature>
<dbReference type="Gene3D" id="3.30.750.24">
    <property type="entry name" value="STAS domain"/>
    <property type="match status" value="1"/>
</dbReference>
<comment type="caution">
    <text evidence="8">The sequence shown here is derived from an EMBL/GenBank/DDBJ whole genome shotgun (WGS) entry which is preliminary data.</text>
</comment>
<keyword evidence="3 5" id="KW-1133">Transmembrane helix</keyword>
<feature type="transmembrane region" description="Helical" evidence="5">
    <location>
        <begin position="210"/>
        <end position="230"/>
    </location>
</feature>
<protein>
    <recommendedName>
        <fullName evidence="10">Solute carrier family 26 member 4</fullName>
    </recommendedName>
</protein>
<organism evidence="8 9">
    <name type="scientific">Eleutherodactylus coqui</name>
    <name type="common">Puerto Rican coqui</name>
    <dbReference type="NCBI Taxonomy" id="57060"/>
    <lineage>
        <taxon>Eukaryota</taxon>
        <taxon>Metazoa</taxon>
        <taxon>Chordata</taxon>
        <taxon>Craniata</taxon>
        <taxon>Vertebrata</taxon>
        <taxon>Euteleostomi</taxon>
        <taxon>Amphibia</taxon>
        <taxon>Batrachia</taxon>
        <taxon>Anura</taxon>
        <taxon>Neobatrachia</taxon>
        <taxon>Hyloidea</taxon>
        <taxon>Eleutherodactylidae</taxon>
        <taxon>Eleutherodactylinae</taxon>
        <taxon>Eleutherodactylus</taxon>
        <taxon>Eleutherodactylus</taxon>
    </lineage>
</organism>
<keyword evidence="4 5" id="KW-0472">Membrane</keyword>
<dbReference type="PANTHER" id="PTHR11814">
    <property type="entry name" value="SULFATE TRANSPORTER"/>
    <property type="match status" value="1"/>
</dbReference>
<evidence type="ECO:0008006" key="10">
    <source>
        <dbReference type="Google" id="ProtNLM"/>
    </source>
</evidence>
<evidence type="ECO:0000313" key="8">
    <source>
        <dbReference type="EMBL" id="KAG9490036.1"/>
    </source>
</evidence>
<name>A0A8J6FME5_ELECQ</name>
<evidence type="ECO:0000313" key="9">
    <source>
        <dbReference type="Proteomes" id="UP000770717"/>
    </source>
</evidence>
<gene>
    <name evidence="8" type="ORF">GDO78_005770</name>
</gene>
<dbReference type="Proteomes" id="UP000770717">
    <property type="component" value="Unassembled WGS sequence"/>
</dbReference>
<feature type="transmembrane region" description="Helical" evidence="5">
    <location>
        <begin position="363"/>
        <end position="382"/>
    </location>
</feature>